<dbReference type="Gene3D" id="3.90.190.10">
    <property type="entry name" value="Protein tyrosine phosphatase superfamily"/>
    <property type="match status" value="1"/>
</dbReference>
<evidence type="ECO:0000313" key="2">
    <source>
        <dbReference type="Proteomes" id="UP000295367"/>
    </source>
</evidence>
<dbReference type="RefSeq" id="WP_223248155.1">
    <property type="nucleotide sequence ID" value="NZ_BHVT01000008.1"/>
</dbReference>
<dbReference type="CDD" id="cd14503">
    <property type="entry name" value="PTP-bact"/>
    <property type="match status" value="1"/>
</dbReference>
<protein>
    <submittedName>
        <fullName evidence="1">Putative phosphatase DUF442</fullName>
    </submittedName>
</protein>
<dbReference type="InterPro" id="IPR029021">
    <property type="entry name" value="Prot-tyrosine_phosphatase-like"/>
</dbReference>
<accession>A0A4R3Y0C0</accession>
<dbReference type="SUPFAM" id="SSF52799">
    <property type="entry name" value="(Phosphotyrosine protein) phosphatases II"/>
    <property type="match status" value="1"/>
</dbReference>
<reference evidence="1 2" key="1">
    <citation type="submission" date="2019-03" db="EMBL/GenBank/DDBJ databases">
        <title>Genomic Encyclopedia of Type Strains, Phase IV (KMG-IV): sequencing the most valuable type-strain genomes for metagenomic binning, comparative biology and taxonomic classification.</title>
        <authorList>
            <person name="Goeker M."/>
        </authorList>
    </citation>
    <scope>NUCLEOTIDE SEQUENCE [LARGE SCALE GENOMIC DNA]</scope>
    <source>
        <strain evidence="1 2">DSM 100309</strain>
    </source>
</reference>
<organism evidence="1 2">
    <name type="scientific">Sulfurirhabdus autotrophica</name>
    <dbReference type="NCBI Taxonomy" id="1706046"/>
    <lineage>
        <taxon>Bacteria</taxon>
        <taxon>Pseudomonadati</taxon>
        <taxon>Pseudomonadota</taxon>
        <taxon>Betaproteobacteria</taxon>
        <taxon>Nitrosomonadales</taxon>
        <taxon>Sulfuricellaceae</taxon>
        <taxon>Sulfurirhabdus</taxon>
    </lineage>
</organism>
<name>A0A4R3Y0C0_9PROT</name>
<comment type="caution">
    <text evidence="1">The sequence shown here is derived from an EMBL/GenBank/DDBJ whole genome shotgun (WGS) entry which is preliminary data.</text>
</comment>
<dbReference type="Proteomes" id="UP000295367">
    <property type="component" value="Unassembled WGS sequence"/>
</dbReference>
<keyword evidence="2" id="KW-1185">Reference proteome</keyword>
<sequence>MNIPNHLQISDQIASSGQPDEADFRFIASAGYRSVINLAMHDSDNAIPEEGYIVTRLGMSYHHIPVPFEAPKTSYLIQFIGIMETLKTEKVWVHCALNYRVSAFLYLYFR</sequence>
<dbReference type="EMBL" id="SMCO01000013">
    <property type="protein sequence ID" value="TCV84068.1"/>
    <property type="molecule type" value="Genomic_DNA"/>
</dbReference>
<evidence type="ECO:0000313" key="1">
    <source>
        <dbReference type="EMBL" id="TCV84068.1"/>
    </source>
</evidence>
<gene>
    <name evidence="1" type="ORF">EDC63_1133</name>
</gene>
<proteinExistence type="predicted"/>
<dbReference type="AlphaFoldDB" id="A0A4R3Y0C0"/>